<organism evidence="1">
    <name type="scientific">Edaphobacter paludis</name>
    <dbReference type="NCBI Taxonomy" id="3035702"/>
    <lineage>
        <taxon>Bacteria</taxon>
        <taxon>Pseudomonadati</taxon>
        <taxon>Acidobacteriota</taxon>
        <taxon>Terriglobia</taxon>
        <taxon>Terriglobales</taxon>
        <taxon>Acidobacteriaceae</taxon>
        <taxon>Edaphobacter</taxon>
    </lineage>
</organism>
<dbReference type="KEGG" id="epl:P4G45_09520"/>
<accession>A0AAU7CUV8</accession>
<dbReference type="EMBL" id="CP121194">
    <property type="protein sequence ID" value="XBH08735.1"/>
    <property type="molecule type" value="Genomic_DNA"/>
</dbReference>
<sequence>MTLAEQVIVVQPERPAFPPSLTTMKDLDANVHVWAAGSIDVLSRSKTGFFCSSQCPGSIVLKTFDAITRMRDEGQVLIGGFHSVMEWECLRILLRGRQPIIWVPARTIVGMRLKPELQPAFKEGRLLILSPFPPTQNRITLALAQQRNRFVGDLANTIFVPHAAPGSRTLNYCTELSSAGKKIVTIDDSHNEALLRLSDVERLS</sequence>
<protein>
    <recommendedName>
        <fullName evidence="2">DNA-binding protein</fullName>
    </recommendedName>
</protein>
<reference evidence="1" key="1">
    <citation type="submission" date="2023-03" db="EMBL/GenBank/DDBJ databases">
        <title>Edaphobacter sp.</title>
        <authorList>
            <person name="Huber K.J."/>
            <person name="Papendorf J."/>
            <person name="Pilke C."/>
            <person name="Bunk B."/>
            <person name="Sproeer C."/>
            <person name="Pester M."/>
        </authorList>
    </citation>
    <scope>NUCLEOTIDE SEQUENCE</scope>
    <source>
        <strain evidence="1">DSM 109919</strain>
    </source>
</reference>
<dbReference type="RefSeq" id="WP_348266245.1">
    <property type="nucleotide sequence ID" value="NZ_CP121194.1"/>
</dbReference>
<proteinExistence type="predicted"/>
<name>A0AAU7CUV8_9BACT</name>
<evidence type="ECO:0008006" key="2">
    <source>
        <dbReference type="Google" id="ProtNLM"/>
    </source>
</evidence>
<gene>
    <name evidence="1" type="ORF">P4G45_09520</name>
</gene>
<dbReference type="Gene3D" id="3.40.50.450">
    <property type="match status" value="1"/>
</dbReference>
<dbReference type="AlphaFoldDB" id="A0AAU7CUV8"/>
<evidence type="ECO:0000313" key="1">
    <source>
        <dbReference type="EMBL" id="XBH08735.1"/>
    </source>
</evidence>